<dbReference type="OrthoDB" id="1707486at2759"/>
<evidence type="ECO:0000256" key="6">
    <source>
        <dbReference type="SAM" id="MobiDB-lite"/>
    </source>
</evidence>
<dbReference type="GO" id="GO:0006272">
    <property type="term" value="P:leading strand elongation"/>
    <property type="evidence" value="ECO:0007669"/>
    <property type="project" value="TreeGrafter"/>
</dbReference>
<feature type="region of interest" description="Disordered" evidence="6">
    <location>
        <begin position="1"/>
        <end position="20"/>
    </location>
</feature>
<dbReference type="Gene3D" id="1.10.20.10">
    <property type="entry name" value="Histone, subunit A"/>
    <property type="match status" value="1"/>
</dbReference>
<dbReference type="SUPFAM" id="SSF47113">
    <property type="entry name" value="Histone-fold"/>
    <property type="match status" value="1"/>
</dbReference>
<dbReference type="AlphaFoldDB" id="A0A6G1HZC9"/>
<accession>A0A6G1HZC9</accession>
<dbReference type="GO" id="GO:0031490">
    <property type="term" value="F:chromatin DNA binding"/>
    <property type="evidence" value="ECO:0007669"/>
    <property type="project" value="TreeGrafter"/>
</dbReference>
<feature type="domain" description="Transcription factor CBF/NF-Y/archaeal histone" evidence="7">
    <location>
        <begin position="26"/>
        <end position="90"/>
    </location>
</feature>
<dbReference type="InterPro" id="IPR009072">
    <property type="entry name" value="Histone-fold"/>
</dbReference>
<dbReference type="GO" id="GO:0031507">
    <property type="term" value="P:heterochromatin formation"/>
    <property type="evidence" value="ECO:0007669"/>
    <property type="project" value="TreeGrafter"/>
</dbReference>
<feature type="compositionally biased region" description="Basic and acidic residues" evidence="6">
    <location>
        <begin position="120"/>
        <end position="130"/>
    </location>
</feature>
<evidence type="ECO:0000259" key="7">
    <source>
        <dbReference type="Pfam" id="PF00808"/>
    </source>
</evidence>
<gene>
    <name evidence="8" type="ORF">EJ06DRAFT_508679</name>
</gene>
<keyword evidence="3" id="KW-0539">Nucleus</keyword>
<evidence type="ECO:0000256" key="3">
    <source>
        <dbReference type="ARBA" id="ARBA00023242"/>
    </source>
</evidence>
<dbReference type="Pfam" id="PF00808">
    <property type="entry name" value="CBFD_NFYB_HMF"/>
    <property type="match status" value="1"/>
</dbReference>
<dbReference type="GO" id="GO:0008623">
    <property type="term" value="C:CHRAC"/>
    <property type="evidence" value="ECO:0007669"/>
    <property type="project" value="TreeGrafter"/>
</dbReference>
<dbReference type="GO" id="GO:0006974">
    <property type="term" value="P:DNA damage response"/>
    <property type="evidence" value="ECO:0007669"/>
    <property type="project" value="TreeGrafter"/>
</dbReference>
<evidence type="ECO:0000313" key="9">
    <source>
        <dbReference type="Proteomes" id="UP000799640"/>
    </source>
</evidence>
<name>A0A6G1HZC9_9PEZI</name>
<evidence type="ECO:0000313" key="8">
    <source>
        <dbReference type="EMBL" id="KAF2401187.1"/>
    </source>
</evidence>
<dbReference type="PANTHER" id="PTHR46172:SF1">
    <property type="entry name" value="DNA POLYMERASE EPSILON SUBUNIT 3"/>
    <property type="match status" value="1"/>
</dbReference>
<sequence length="250" mass="27314">MPPRKARPEDGASGTVTPGVGIEELNLPKTMIARLAKGMLPANTSINKEALLAISKSATVFVSYISAQANDNALRGGKKTIQPENVFEAMADLEMGDFVPRLEAELKKYNAMQCEKRNNYRRKIRDEQKAKKTATGGGDTSALADEGDGEAQASKKVRRTTAGEADSVMPVGLEGEGEEDEEEEEVGEGEEGEDEEGEDGAEEGEGEEEEEEEEDDVVYEEEEEVDVDERLEDEDMRDGNQSDVEDEDSD</sequence>
<keyword evidence="9" id="KW-1185">Reference proteome</keyword>
<dbReference type="GO" id="GO:0008622">
    <property type="term" value="C:epsilon DNA polymerase complex"/>
    <property type="evidence" value="ECO:0007669"/>
    <property type="project" value="TreeGrafter"/>
</dbReference>
<reference evidence="8" key="1">
    <citation type="journal article" date="2020" name="Stud. Mycol.">
        <title>101 Dothideomycetes genomes: a test case for predicting lifestyles and emergence of pathogens.</title>
        <authorList>
            <person name="Haridas S."/>
            <person name="Albert R."/>
            <person name="Binder M."/>
            <person name="Bloem J."/>
            <person name="Labutti K."/>
            <person name="Salamov A."/>
            <person name="Andreopoulos B."/>
            <person name="Baker S."/>
            <person name="Barry K."/>
            <person name="Bills G."/>
            <person name="Bluhm B."/>
            <person name="Cannon C."/>
            <person name="Castanera R."/>
            <person name="Culley D."/>
            <person name="Daum C."/>
            <person name="Ezra D."/>
            <person name="Gonzalez J."/>
            <person name="Henrissat B."/>
            <person name="Kuo A."/>
            <person name="Liang C."/>
            <person name="Lipzen A."/>
            <person name="Lutzoni F."/>
            <person name="Magnuson J."/>
            <person name="Mondo S."/>
            <person name="Nolan M."/>
            <person name="Ohm R."/>
            <person name="Pangilinan J."/>
            <person name="Park H.-J."/>
            <person name="Ramirez L."/>
            <person name="Alfaro M."/>
            <person name="Sun H."/>
            <person name="Tritt A."/>
            <person name="Yoshinaga Y."/>
            <person name="Zwiers L.-H."/>
            <person name="Turgeon B."/>
            <person name="Goodwin S."/>
            <person name="Spatafora J."/>
            <person name="Crous P."/>
            <person name="Grigoriev I."/>
        </authorList>
    </citation>
    <scope>NUCLEOTIDE SEQUENCE</scope>
    <source>
        <strain evidence="8">CBS 262.69</strain>
    </source>
</reference>
<dbReference type="EMBL" id="ML996693">
    <property type="protein sequence ID" value="KAF2401187.1"/>
    <property type="molecule type" value="Genomic_DNA"/>
</dbReference>
<evidence type="ECO:0000256" key="2">
    <source>
        <dbReference type="ARBA" id="ARBA00022705"/>
    </source>
</evidence>
<proteinExistence type="predicted"/>
<keyword evidence="2" id="KW-0235">DNA replication</keyword>
<evidence type="ECO:0000256" key="5">
    <source>
        <dbReference type="ARBA" id="ARBA00042096"/>
    </source>
</evidence>
<dbReference type="CDD" id="cd22928">
    <property type="entry name" value="HFD_POLE3_DPB4"/>
    <property type="match status" value="1"/>
</dbReference>
<comment type="subcellular location">
    <subcellularLocation>
        <location evidence="1">Nucleus</location>
    </subcellularLocation>
</comment>
<dbReference type="InterPro" id="IPR003958">
    <property type="entry name" value="CBFA_NFYB_domain"/>
</dbReference>
<protein>
    <recommendedName>
        <fullName evidence="4">DNA polymerase epsilon subunit D</fullName>
    </recommendedName>
    <alternativeName>
        <fullName evidence="5">DNA polymerase II subunit D</fullName>
    </alternativeName>
</protein>
<feature type="compositionally biased region" description="Basic and acidic residues" evidence="6">
    <location>
        <begin position="1"/>
        <end position="10"/>
    </location>
</feature>
<organism evidence="8 9">
    <name type="scientific">Trichodelitschia bisporula</name>
    <dbReference type="NCBI Taxonomy" id="703511"/>
    <lineage>
        <taxon>Eukaryota</taxon>
        <taxon>Fungi</taxon>
        <taxon>Dikarya</taxon>
        <taxon>Ascomycota</taxon>
        <taxon>Pezizomycotina</taxon>
        <taxon>Dothideomycetes</taxon>
        <taxon>Dothideomycetes incertae sedis</taxon>
        <taxon>Phaeotrichales</taxon>
        <taxon>Phaeotrichaceae</taxon>
        <taxon>Trichodelitschia</taxon>
    </lineage>
</organism>
<feature type="region of interest" description="Disordered" evidence="6">
    <location>
        <begin position="120"/>
        <end position="250"/>
    </location>
</feature>
<dbReference type="GO" id="GO:0046982">
    <property type="term" value="F:protein heterodimerization activity"/>
    <property type="evidence" value="ECO:0007669"/>
    <property type="project" value="InterPro"/>
</dbReference>
<dbReference type="PANTHER" id="PTHR46172">
    <property type="entry name" value="DNA POLYMERASE EPSILON SUBUNIT 3"/>
    <property type="match status" value="1"/>
</dbReference>
<evidence type="ECO:0000256" key="4">
    <source>
        <dbReference type="ARBA" id="ARBA00039775"/>
    </source>
</evidence>
<dbReference type="Proteomes" id="UP000799640">
    <property type="component" value="Unassembled WGS sequence"/>
</dbReference>
<feature type="compositionally biased region" description="Acidic residues" evidence="6">
    <location>
        <begin position="175"/>
        <end position="236"/>
    </location>
</feature>
<evidence type="ECO:0000256" key="1">
    <source>
        <dbReference type="ARBA" id="ARBA00004123"/>
    </source>
</evidence>
<dbReference type="InterPro" id="IPR051377">
    <property type="entry name" value="DNA_Pol-Epsilon_Subunit"/>
</dbReference>